<keyword evidence="2" id="KW-1185">Reference proteome</keyword>
<evidence type="ECO:0000313" key="2">
    <source>
        <dbReference type="Proteomes" id="UP001311915"/>
    </source>
</evidence>
<dbReference type="PANTHER" id="PTHR48435">
    <property type="entry name" value="POLYPROTEIN"/>
    <property type="match status" value="1"/>
</dbReference>
<protein>
    <submittedName>
        <fullName evidence="1">Uncharacterized protein</fullName>
    </submittedName>
</protein>
<organism evidence="1 2">
    <name type="scientific">Solanum pinnatisectum</name>
    <name type="common">tansyleaf nightshade</name>
    <dbReference type="NCBI Taxonomy" id="50273"/>
    <lineage>
        <taxon>Eukaryota</taxon>
        <taxon>Viridiplantae</taxon>
        <taxon>Streptophyta</taxon>
        <taxon>Embryophyta</taxon>
        <taxon>Tracheophyta</taxon>
        <taxon>Spermatophyta</taxon>
        <taxon>Magnoliopsida</taxon>
        <taxon>eudicotyledons</taxon>
        <taxon>Gunneridae</taxon>
        <taxon>Pentapetalae</taxon>
        <taxon>asterids</taxon>
        <taxon>lamiids</taxon>
        <taxon>Solanales</taxon>
        <taxon>Solanaceae</taxon>
        <taxon>Solanoideae</taxon>
        <taxon>Solaneae</taxon>
        <taxon>Solanum</taxon>
    </lineage>
</organism>
<proteinExistence type="predicted"/>
<name>A0AAV9MK62_9SOLN</name>
<comment type="caution">
    <text evidence="1">The sequence shown here is derived from an EMBL/GenBank/DDBJ whole genome shotgun (WGS) entry which is preliminary data.</text>
</comment>
<dbReference type="InterPro" id="IPR053098">
    <property type="entry name" value="Petuviruses_polyprotein"/>
</dbReference>
<reference evidence="1 2" key="1">
    <citation type="submission" date="2023-10" db="EMBL/GenBank/DDBJ databases">
        <title>Genome-Wide Identification Analysis in wild type Solanum Pinnatisectum Reveals Some Genes Defensing Phytophthora Infestans.</title>
        <authorList>
            <person name="Sun C."/>
        </authorList>
    </citation>
    <scope>NUCLEOTIDE SEQUENCE [LARGE SCALE GENOMIC DNA]</scope>
    <source>
        <strain evidence="1">LQN</strain>
        <tissue evidence="1">Leaf</tissue>
    </source>
</reference>
<evidence type="ECO:0000313" key="1">
    <source>
        <dbReference type="EMBL" id="KAK4737240.1"/>
    </source>
</evidence>
<dbReference type="PANTHER" id="PTHR48435:SF1">
    <property type="entry name" value="POLYPROTEIN"/>
    <property type="match status" value="1"/>
</dbReference>
<gene>
    <name evidence="1" type="ORF">R3W88_000937</name>
</gene>
<dbReference type="Proteomes" id="UP001311915">
    <property type="component" value="Unassembled WGS sequence"/>
</dbReference>
<sequence>MSPTLNVLPPETKISSTYLPLLNPYSAFEKKSCNPWMQIHSLVQQKPKGVNEYVVVSKLDQHPILANQEEQFITLQMRRIFPGNGKSWHANFGTSEITLNTGTIFVTIFPNFNMSRQNPYMTEALKIQVQILGAPKARDAI</sequence>
<accession>A0AAV9MK62</accession>
<dbReference type="EMBL" id="JAWPEI010000001">
    <property type="protein sequence ID" value="KAK4737240.1"/>
    <property type="molecule type" value="Genomic_DNA"/>
</dbReference>
<dbReference type="AlphaFoldDB" id="A0AAV9MK62"/>